<dbReference type="PROSITE" id="PS51459">
    <property type="entry name" value="FIDO"/>
    <property type="match status" value="1"/>
</dbReference>
<evidence type="ECO:0000256" key="1">
    <source>
        <dbReference type="PIRSR" id="PIRSR640198-1"/>
    </source>
</evidence>
<dbReference type="AlphaFoldDB" id="A0A1E5L4V9"/>
<dbReference type="PANTHER" id="PTHR13504:SF38">
    <property type="entry name" value="FIDO DOMAIN-CONTAINING PROTEIN"/>
    <property type="match status" value="1"/>
</dbReference>
<dbReference type="Proteomes" id="UP000095255">
    <property type="component" value="Unassembled WGS sequence"/>
</dbReference>
<sequence>MNIYDKIDQLKSLIDIHRPFEGELLNGIKAYYRIGLTWSSNAIEGNTLTESETKVLLEDGLTVGGKPLRDTFEALGHAQAYDFMFTLLNSRQITETDTMTMHRMFYKDIDAETAGQYRTRPVIITGSKFAVTKVEKIQEEMEKLFQWVLKERDRHHPVEFAAQLHKKFVFIHPFIDGNGRISRLLMNTALIQDGYMMAVIPPILRQEYISLLERAHKDDRPFMDFIAERVLESEKEIIRLLHITLP</sequence>
<keyword evidence="6" id="KW-1185">Reference proteome</keyword>
<dbReference type="EMBL" id="MJAT01000033">
    <property type="protein sequence ID" value="OEH85165.1"/>
    <property type="molecule type" value="Genomic_DNA"/>
</dbReference>
<dbReference type="STRING" id="1390249.BHU72_06020"/>
<name>A0A1E5L4V9_9FIRM</name>
<evidence type="ECO:0000313" key="6">
    <source>
        <dbReference type="Proteomes" id="UP000095255"/>
    </source>
</evidence>
<evidence type="ECO:0000256" key="2">
    <source>
        <dbReference type="PIRSR" id="PIRSR640198-2"/>
    </source>
</evidence>
<dbReference type="Gene3D" id="1.10.3290.10">
    <property type="entry name" value="Fido-like domain"/>
    <property type="match status" value="1"/>
</dbReference>
<dbReference type="InterPro" id="IPR040198">
    <property type="entry name" value="Fido_containing"/>
</dbReference>
<dbReference type="Pfam" id="PF02661">
    <property type="entry name" value="Fic"/>
    <property type="match status" value="1"/>
</dbReference>
<dbReference type="InterPro" id="IPR036597">
    <property type="entry name" value="Fido-like_dom_sf"/>
</dbReference>
<evidence type="ECO:0000259" key="4">
    <source>
        <dbReference type="PROSITE" id="PS51459"/>
    </source>
</evidence>
<dbReference type="InterPro" id="IPR003812">
    <property type="entry name" value="Fido"/>
</dbReference>
<comment type="caution">
    <text evidence="5">The sequence shown here is derived from an EMBL/GenBank/DDBJ whole genome shotgun (WGS) entry which is preliminary data.</text>
</comment>
<dbReference type="GO" id="GO:0005524">
    <property type="term" value="F:ATP binding"/>
    <property type="evidence" value="ECO:0007669"/>
    <property type="project" value="UniProtKB-KW"/>
</dbReference>
<keyword evidence="2" id="KW-0547">Nucleotide-binding</keyword>
<evidence type="ECO:0000256" key="3">
    <source>
        <dbReference type="PIRSR" id="PIRSR640198-3"/>
    </source>
</evidence>
<dbReference type="PANTHER" id="PTHR13504">
    <property type="entry name" value="FIDO DOMAIN-CONTAINING PROTEIN DDB_G0283145"/>
    <property type="match status" value="1"/>
</dbReference>
<feature type="site" description="Important for autoinhibition of adenylyltransferase activity" evidence="3">
    <location>
        <position position="44"/>
    </location>
</feature>
<feature type="active site" evidence="1">
    <location>
        <position position="172"/>
    </location>
</feature>
<dbReference type="OrthoDB" id="9813719at2"/>
<dbReference type="RefSeq" id="WP_069702492.1">
    <property type="nucleotide sequence ID" value="NZ_MJAT01000033.1"/>
</dbReference>
<accession>A0A1E5L4V9</accession>
<proteinExistence type="predicted"/>
<feature type="domain" description="Fido" evidence="4">
    <location>
        <begin position="93"/>
        <end position="228"/>
    </location>
</feature>
<protein>
    <submittedName>
        <fullName evidence="5">Cell filamentation protein Fic</fullName>
    </submittedName>
</protein>
<evidence type="ECO:0000313" key="5">
    <source>
        <dbReference type="EMBL" id="OEH85165.1"/>
    </source>
</evidence>
<dbReference type="SUPFAM" id="SSF140931">
    <property type="entry name" value="Fic-like"/>
    <property type="match status" value="1"/>
</dbReference>
<organism evidence="5 6">
    <name type="scientific">Desulfuribacillus stibiiarsenatis</name>
    <dbReference type="NCBI Taxonomy" id="1390249"/>
    <lineage>
        <taxon>Bacteria</taxon>
        <taxon>Bacillati</taxon>
        <taxon>Bacillota</taxon>
        <taxon>Desulfuribacillia</taxon>
        <taxon>Desulfuribacillales</taxon>
        <taxon>Desulfuribacillaceae</taxon>
        <taxon>Desulfuribacillus</taxon>
    </lineage>
</organism>
<keyword evidence="2" id="KW-0067">ATP-binding</keyword>
<feature type="binding site" evidence="2">
    <location>
        <begin position="176"/>
        <end position="183"/>
    </location>
    <ligand>
        <name>ATP</name>
        <dbReference type="ChEBI" id="CHEBI:30616"/>
    </ligand>
</feature>
<reference evidence="5 6" key="1">
    <citation type="submission" date="2016-09" db="EMBL/GenBank/DDBJ databases">
        <title>Desulfuribacillus arsenicus sp. nov., an obligately anaerobic, dissimilatory arsenic- and antimonate-reducing bacterium isolated from anoxic sediments.</title>
        <authorList>
            <person name="Abin C.A."/>
            <person name="Hollibaugh J.T."/>
        </authorList>
    </citation>
    <scope>NUCLEOTIDE SEQUENCE [LARGE SCALE GENOMIC DNA]</scope>
    <source>
        <strain evidence="5 6">MLFW-2</strain>
    </source>
</reference>
<gene>
    <name evidence="5" type="ORF">BHU72_06020</name>
</gene>